<comment type="subcellular location">
    <subcellularLocation>
        <location evidence="1 12">Mitochondrion inner membrane</location>
        <topology evidence="1 12">Peripheral membrane protein</topology>
        <orientation evidence="1 12">Intermembrane side</orientation>
    </subcellularLocation>
</comment>
<dbReference type="GO" id="GO:0015031">
    <property type="term" value="P:protein transport"/>
    <property type="evidence" value="ECO:0007669"/>
    <property type="project" value="UniProtKB-KW"/>
</dbReference>
<evidence type="ECO:0000256" key="12">
    <source>
        <dbReference type="RuleBase" id="RU367043"/>
    </source>
</evidence>
<comment type="function">
    <text evidence="12">Mitochondrial intermembrane chaperone that participates in the import and insertion of some multi-pass transmembrane proteins into the mitochondrial inner membrane. Also required for the transfer of beta-barrel precursors from the TOM complex to the sorting and assembly machinery (SAM complex) of the outer membrane. Acts as a chaperone-like protein that protects the hydrophobic precursors from aggregation and guide them through the mitochondrial intermembrane space.</text>
</comment>
<evidence type="ECO:0000313" key="15">
    <source>
        <dbReference type="Proteomes" id="UP000076154"/>
    </source>
</evidence>
<dbReference type="InParanoid" id="A0A369KGQ9"/>
<keyword evidence="6" id="KW-0862">Zinc</keyword>
<comment type="caution">
    <text evidence="14">The sequence shown here is derived from an EMBL/GenBank/DDBJ whole genome shotgun (WGS) entry which is preliminary data.</text>
</comment>
<dbReference type="STRING" id="39966.A0A369KGQ9"/>
<keyword evidence="4" id="KW-0479">Metal-binding</keyword>
<protein>
    <recommendedName>
        <fullName evidence="12">Mitochondrial import inner membrane translocase subunit</fullName>
    </recommendedName>
</protein>
<evidence type="ECO:0000256" key="8">
    <source>
        <dbReference type="ARBA" id="ARBA00023010"/>
    </source>
</evidence>
<dbReference type="GO" id="GO:0005743">
    <property type="term" value="C:mitochondrial inner membrane"/>
    <property type="evidence" value="ECO:0007669"/>
    <property type="project" value="UniProtKB-SubCell"/>
</dbReference>
<comment type="similarity">
    <text evidence="2 12">Belongs to the small Tim family.</text>
</comment>
<dbReference type="SUPFAM" id="SSF144122">
    <property type="entry name" value="Tim10-like"/>
    <property type="match status" value="1"/>
</dbReference>
<keyword evidence="15" id="KW-1185">Reference proteome</keyword>
<evidence type="ECO:0000259" key="13">
    <source>
        <dbReference type="Pfam" id="PF02953"/>
    </source>
</evidence>
<evidence type="ECO:0000256" key="4">
    <source>
        <dbReference type="ARBA" id="ARBA00022723"/>
    </source>
</evidence>
<comment type="subunit">
    <text evidence="12">Heterohexamer.</text>
</comment>
<dbReference type="InterPro" id="IPR004217">
    <property type="entry name" value="Tim10-like"/>
</dbReference>
<dbReference type="Pfam" id="PF02953">
    <property type="entry name" value="zf-Tim10_DDP"/>
    <property type="match status" value="1"/>
</dbReference>
<evidence type="ECO:0000256" key="5">
    <source>
        <dbReference type="ARBA" id="ARBA00022792"/>
    </source>
</evidence>
<dbReference type="GO" id="GO:0042719">
    <property type="term" value="C:mitochondrial intermembrane space chaperone complex"/>
    <property type="evidence" value="ECO:0007669"/>
    <property type="project" value="UniProtKB-ARBA"/>
</dbReference>
<dbReference type="OrthoDB" id="7813104at2759"/>
<evidence type="ECO:0000256" key="10">
    <source>
        <dbReference type="ARBA" id="ARBA00023157"/>
    </source>
</evidence>
<keyword evidence="8 12" id="KW-0811">Translocation</keyword>
<keyword evidence="9 12" id="KW-0496">Mitochondrion</keyword>
<evidence type="ECO:0000256" key="2">
    <source>
        <dbReference type="ARBA" id="ARBA00006720"/>
    </source>
</evidence>
<accession>A0A369KGQ9</accession>
<evidence type="ECO:0000256" key="9">
    <source>
        <dbReference type="ARBA" id="ARBA00023128"/>
    </source>
</evidence>
<keyword evidence="5 12" id="KW-0472">Membrane</keyword>
<sequence>MSDFLKGSLSSSTSPADMAVKKEQIMNSVRQEIALINAQELMNKSTDRCFSKCVTKPGSSLSNSEQTCIGNCMDRYFEAFNIVSRTYTSRARTARLEAQ</sequence>
<dbReference type="Gene3D" id="1.10.287.810">
    <property type="entry name" value="Mitochondrial import inner membrane translocase subunit tim13 like domains"/>
    <property type="match status" value="1"/>
</dbReference>
<keyword evidence="7 12" id="KW-0653">Protein transport</keyword>
<evidence type="ECO:0000256" key="1">
    <source>
        <dbReference type="ARBA" id="ARBA00004137"/>
    </source>
</evidence>
<keyword evidence="3 12" id="KW-0813">Transport</keyword>
<keyword evidence="11 12" id="KW-0143">Chaperone</keyword>
<dbReference type="GO" id="GO:0045039">
    <property type="term" value="P:protein insertion into mitochondrial inner membrane"/>
    <property type="evidence" value="ECO:0007669"/>
    <property type="project" value="UniProtKB-ARBA"/>
</dbReference>
<gene>
    <name evidence="14" type="primary">timm13-b</name>
    <name evidence="14" type="ORF">Hypma_000120</name>
</gene>
<name>A0A369KGQ9_HYPMA</name>
<evidence type="ECO:0000256" key="6">
    <source>
        <dbReference type="ARBA" id="ARBA00022833"/>
    </source>
</evidence>
<comment type="domain">
    <text evidence="12">The twin CX3C motif contains 4 conserved Cys residues that form 2 disulfide bonds in the mitochondrial intermembrane space.</text>
</comment>
<dbReference type="Proteomes" id="UP000076154">
    <property type="component" value="Unassembled WGS sequence"/>
</dbReference>
<evidence type="ECO:0000313" key="14">
    <source>
        <dbReference type="EMBL" id="RDB30963.1"/>
    </source>
</evidence>
<evidence type="ECO:0000256" key="11">
    <source>
        <dbReference type="ARBA" id="ARBA00023186"/>
    </source>
</evidence>
<feature type="domain" description="Tim10-like" evidence="13">
    <location>
        <begin position="28"/>
        <end position="88"/>
    </location>
</feature>
<dbReference type="FunCoup" id="A0A369KGQ9">
    <property type="interactions" value="270"/>
</dbReference>
<keyword evidence="10 12" id="KW-1015">Disulfide bond</keyword>
<organism evidence="14 15">
    <name type="scientific">Hypsizygus marmoreus</name>
    <name type="common">White beech mushroom</name>
    <name type="synonym">Agaricus marmoreus</name>
    <dbReference type="NCBI Taxonomy" id="39966"/>
    <lineage>
        <taxon>Eukaryota</taxon>
        <taxon>Fungi</taxon>
        <taxon>Dikarya</taxon>
        <taxon>Basidiomycota</taxon>
        <taxon>Agaricomycotina</taxon>
        <taxon>Agaricomycetes</taxon>
        <taxon>Agaricomycetidae</taxon>
        <taxon>Agaricales</taxon>
        <taxon>Tricholomatineae</taxon>
        <taxon>Lyophyllaceae</taxon>
        <taxon>Hypsizygus</taxon>
    </lineage>
</organism>
<dbReference type="GO" id="GO:0046872">
    <property type="term" value="F:metal ion binding"/>
    <property type="evidence" value="ECO:0007669"/>
    <property type="project" value="UniProtKB-KW"/>
</dbReference>
<dbReference type="InterPro" id="IPR035427">
    <property type="entry name" value="Tim10-like_dom_sf"/>
</dbReference>
<keyword evidence="5 12" id="KW-0999">Mitochondrion inner membrane</keyword>
<dbReference type="EMBL" id="LUEZ02000002">
    <property type="protein sequence ID" value="RDB30963.1"/>
    <property type="molecule type" value="Genomic_DNA"/>
</dbReference>
<dbReference type="FunFam" id="1.10.287.810:FF:000001">
    <property type="entry name" value="mitochondrial import inner membrane translocase subunit TIM13"/>
    <property type="match status" value="1"/>
</dbReference>
<evidence type="ECO:0000256" key="7">
    <source>
        <dbReference type="ARBA" id="ARBA00022927"/>
    </source>
</evidence>
<dbReference type="AlphaFoldDB" id="A0A369KGQ9"/>
<evidence type="ECO:0000256" key="3">
    <source>
        <dbReference type="ARBA" id="ARBA00022448"/>
    </source>
</evidence>
<proteinExistence type="inferred from homology"/>
<reference evidence="14" key="1">
    <citation type="submission" date="2018-04" db="EMBL/GenBank/DDBJ databases">
        <title>Whole genome sequencing of Hypsizygus marmoreus.</title>
        <authorList>
            <person name="Choi I.-G."/>
            <person name="Min B."/>
            <person name="Kim J.-G."/>
            <person name="Kim S."/>
            <person name="Oh Y.-L."/>
            <person name="Kong W.-S."/>
            <person name="Park H."/>
            <person name="Jeong J."/>
            <person name="Song E.-S."/>
        </authorList>
    </citation>
    <scope>NUCLEOTIDE SEQUENCE [LARGE SCALE GENOMIC DNA]</scope>
    <source>
        <strain evidence="14">51987-8</strain>
    </source>
</reference>